<reference evidence="2 3" key="1">
    <citation type="submission" date="2020-03" db="EMBL/GenBank/DDBJ databases">
        <title>Dissostichus mawsoni Genome sequencing and assembly.</title>
        <authorList>
            <person name="Park H."/>
        </authorList>
    </citation>
    <scope>NUCLEOTIDE SEQUENCE [LARGE SCALE GENOMIC DNA]</scope>
    <source>
        <strain evidence="2">DM0001</strain>
        <tissue evidence="2">Muscle</tissue>
    </source>
</reference>
<dbReference type="SUPFAM" id="SSF56219">
    <property type="entry name" value="DNase I-like"/>
    <property type="match status" value="1"/>
</dbReference>
<keyword evidence="3" id="KW-1185">Reference proteome</keyword>
<keyword evidence="1" id="KW-0175">Coiled coil</keyword>
<dbReference type="PANTHER" id="PTHR33776:SF4">
    <property type="entry name" value="ENDONUCLEASE_EXONUCLEASE_PHOSPHATASE DOMAIN-CONTAINING PROTEIN"/>
    <property type="match status" value="1"/>
</dbReference>
<dbReference type="InterPro" id="IPR036691">
    <property type="entry name" value="Endo/exonu/phosph_ase_sf"/>
</dbReference>
<comment type="caution">
    <text evidence="2">The sequence shown here is derived from an EMBL/GenBank/DDBJ whole genome shotgun (WGS) entry which is preliminary data.</text>
</comment>
<accession>A0A7J5XC92</accession>
<dbReference type="EMBL" id="JAAKFY010000026">
    <property type="protein sequence ID" value="KAF3834207.1"/>
    <property type="molecule type" value="Genomic_DNA"/>
</dbReference>
<dbReference type="OrthoDB" id="8959332at2759"/>
<dbReference type="Proteomes" id="UP000518266">
    <property type="component" value="Unassembled WGS sequence"/>
</dbReference>
<evidence type="ECO:0000313" key="2">
    <source>
        <dbReference type="EMBL" id="KAF3834207.1"/>
    </source>
</evidence>
<evidence type="ECO:0008006" key="4">
    <source>
        <dbReference type="Google" id="ProtNLM"/>
    </source>
</evidence>
<feature type="coiled-coil region" evidence="1">
    <location>
        <begin position="241"/>
        <end position="268"/>
    </location>
</feature>
<organism evidence="2 3">
    <name type="scientific">Dissostichus mawsoni</name>
    <name type="common">Antarctic cod</name>
    <dbReference type="NCBI Taxonomy" id="36200"/>
    <lineage>
        <taxon>Eukaryota</taxon>
        <taxon>Metazoa</taxon>
        <taxon>Chordata</taxon>
        <taxon>Craniata</taxon>
        <taxon>Vertebrata</taxon>
        <taxon>Euteleostomi</taxon>
        <taxon>Actinopterygii</taxon>
        <taxon>Neopterygii</taxon>
        <taxon>Teleostei</taxon>
        <taxon>Neoteleostei</taxon>
        <taxon>Acanthomorphata</taxon>
        <taxon>Eupercaria</taxon>
        <taxon>Perciformes</taxon>
        <taxon>Notothenioidei</taxon>
        <taxon>Nototheniidae</taxon>
        <taxon>Dissostichus</taxon>
    </lineage>
</organism>
<dbReference type="AlphaFoldDB" id="A0A7J5XC92"/>
<evidence type="ECO:0000313" key="3">
    <source>
        <dbReference type="Proteomes" id="UP000518266"/>
    </source>
</evidence>
<name>A0A7J5XC92_DISMA</name>
<gene>
    <name evidence="2" type="ORF">F7725_025411</name>
</gene>
<evidence type="ECO:0000256" key="1">
    <source>
        <dbReference type="SAM" id="Coils"/>
    </source>
</evidence>
<dbReference type="PANTHER" id="PTHR33776">
    <property type="entry name" value="ENDO/EXONUCLEASE/PHOSPHATASE DOMAIN-CONTAINING PROTEIN"/>
    <property type="match status" value="1"/>
</dbReference>
<proteinExistence type="predicted"/>
<dbReference type="Gene3D" id="3.60.10.10">
    <property type="entry name" value="Endonuclease/exonuclease/phosphatase"/>
    <property type="match status" value="1"/>
</dbReference>
<protein>
    <recommendedName>
        <fullName evidence="4">Endonuclease/exonuclease/phosphatase domain-containing protein</fullName>
    </recommendedName>
</protein>
<sequence length="541" mass="61945">MYGGGVCMYIHKDTKFIIRTDLNHVSFETVWVEIIFERAKSVLVGTIYRPPEQSGFYDTLDGCLAGVGEVETILIGDWNTDMQRKNAPVFKSFSGFCDLHSFSQLITQHPGMISGKGVIACGLSDHYMIFCTRKKLKQRAGCHKTVTSRDLKTYSSEAFNLELESLDWSEELSGTQVEETWLGFKTKFSTVLNNMAPLRTTRVKNRAEPWMHSDILTTMKTRDKKCSEFHKSQSMLTKSTSSELQAHVTELKLQRNRLRNDVNSMIKTAKKNFINEKLRLQFSNINIKTDNTLITDKLDVANYLNIFFTNIATTLVNKLPSHSGHFGVEHILAYYNNLGANLSCDKMASSVIKKVNQRTRFLYRISSLVNKNTLKTLAGALIQGYYDYACTSWYQSTSKALKTKLQTSQNKLVRLLLDLTSRTHLTPAHFDNLGWLRVDDRVQQLAMGLVYKIHYTTKVPMYMSKYFPKVNEYHDHNTRGSSTNHVKPRFGSKQGLNTFRNYATSMWNALPTAVKECESLLTFKTSLKEHLRETAIRNWPL</sequence>